<gene>
    <name evidence="2" type="ORF">EYF80_025796</name>
</gene>
<evidence type="ECO:0000256" key="1">
    <source>
        <dbReference type="SAM" id="MobiDB-lite"/>
    </source>
</evidence>
<reference evidence="2 3" key="1">
    <citation type="submission" date="2019-03" db="EMBL/GenBank/DDBJ databases">
        <title>First draft genome of Liparis tanakae, snailfish: a comprehensive survey of snailfish specific genes.</title>
        <authorList>
            <person name="Kim W."/>
            <person name="Song I."/>
            <person name="Jeong J.-H."/>
            <person name="Kim D."/>
            <person name="Kim S."/>
            <person name="Ryu S."/>
            <person name="Song J.Y."/>
            <person name="Lee S.K."/>
        </authorList>
    </citation>
    <scope>NUCLEOTIDE SEQUENCE [LARGE SCALE GENOMIC DNA]</scope>
    <source>
        <tissue evidence="2">Muscle</tissue>
    </source>
</reference>
<accession>A0A4Z2HGA1</accession>
<evidence type="ECO:0000313" key="2">
    <source>
        <dbReference type="EMBL" id="TNN63954.1"/>
    </source>
</evidence>
<dbReference type="EMBL" id="SRLO01000261">
    <property type="protein sequence ID" value="TNN63954.1"/>
    <property type="molecule type" value="Genomic_DNA"/>
</dbReference>
<protein>
    <submittedName>
        <fullName evidence="2">Uncharacterized protein</fullName>
    </submittedName>
</protein>
<dbReference type="Proteomes" id="UP000314294">
    <property type="component" value="Unassembled WGS sequence"/>
</dbReference>
<proteinExistence type="predicted"/>
<comment type="caution">
    <text evidence="2">The sequence shown here is derived from an EMBL/GenBank/DDBJ whole genome shotgun (WGS) entry which is preliminary data.</text>
</comment>
<keyword evidence="3" id="KW-1185">Reference proteome</keyword>
<organism evidence="2 3">
    <name type="scientific">Liparis tanakae</name>
    <name type="common">Tanaka's snailfish</name>
    <dbReference type="NCBI Taxonomy" id="230148"/>
    <lineage>
        <taxon>Eukaryota</taxon>
        <taxon>Metazoa</taxon>
        <taxon>Chordata</taxon>
        <taxon>Craniata</taxon>
        <taxon>Vertebrata</taxon>
        <taxon>Euteleostomi</taxon>
        <taxon>Actinopterygii</taxon>
        <taxon>Neopterygii</taxon>
        <taxon>Teleostei</taxon>
        <taxon>Neoteleostei</taxon>
        <taxon>Acanthomorphata</taxon>
        <taxon>Eupercaria</taxon>
        <taxon>Perciformes</taxon>
        <taxon>Cottioidei</taxon>
        <taxon>Cottales</taxon>
        <taxon>Liparidae</taxon>
        <taxon>Liparis</taxon>
    </lineage>
</organism>
<feature type="compositionally biased region" description="Basic and acidic residues" evidence="1">
    <location>
        <begin position="54"/>
        <end position="73"/>
    </location>
</feature>
<sequence>MTIRHRSLNDPVFVYLRVGLHKGAGGTEAWRVESRDTVCSLKLWSNIDEMFHNKIKPTEDDERQLHPDGRESVEQEGSDDASDVTQGGADRHAQVPTGNTTSSR</sequence>
<name>A0A4Z2HGA1_9TELE</name>
<dbReference type="AlphaFoldDB" id="A0A4Z2HGA1"/>
<evidence type="ECO:0000313" key="3">
    <source>
        <dbReference type="Proteomes" id="UP000314294"/>
    </source>
</evidence>
<feature type="region of interest" description="Disordered" evidence="1">
    <location>
        <begin position="54"/>
        <end position="104"/>
    </location>
</feature>